<sequence length="224" mass="25149">MASSFRVSGWTIAGTILMSITIVLLLFSSAYPYWQQSAKMRDTGISSVGLWAVCFREDGYPAPTWANDVLGNRYYGCNYVFDRDLRKIVDWIFPGWFKAVVIFVTLGLITQPVGIILNILYYVRACSAHNEHLLLMISSALNAVEGGLVALAIIMFGIISAQDAKWMPQPESNHLSYSYAVCALVPVLCFLASMCHSVDFLRLKAYRDRDARAKVYARGEFARY</sequence>
<name>A0AAV2I1K4_LYMST</name>
<comment type="subcellular location">
    <subcellularLocation>
        <location evidence="1">Membrane</location>
        <topology evidence="1">Multi-pass membrane protein</topology>
    </subcellularLocation>
</comment>
<evidence type="ECO:0000256" key="2">
    <source>
        <dbReference type="ARBA" id="ARBA00022692"/>
    </source>
</evidence>
<reference evidence="6 7" key="1">
    <citation type="submission" date="2024-04" db="EMBL/GenBank/DDBJ databases">
        <authorList>
            <consortium name="Genoscope - CEA"/>
            <person name="William W."/>
        </authorList>
    </citation>
    <scope>NUCLEOTIDE SEQUENCE [LARGE SCALE GENOMIC DNA]</scope>
</reference>
<keyword evidence="4 5" id="KW-0472">Membrane</keyword>
<organism evidence="6 7">
    <name type="scientific">Lymnaea stagnalis</name>
    <name type="common">Great pond snail</name>
    <name type="synonym">Helix stagnalis</name>
    <dbReference type="NCBI Taxonomy" id="6523"/>
    <lineage>
        <taxon>Eukaryota</taxon>
        <taxon>Metazoa</taxon>
        <taxon>Spiralia</taxon>
        <taxon>Lophotrochozoa</taxon>
        <taxon>Mollusca</taxon>
        <taxon>Gastropoda</taxon>
        <taxon>Heterobranchia</taxon>
        <taxon>Euthyneura</taxon>
        <taxon>Panpulmonata</taxon>
        <taxon>Hygrophila</taxon>
        <taxon>Lymnaeoidea</taxon>
        <taxon>Lymnaeidae</taxon>
        <taxon>Lymnaea</taxon>
    </lineage>
</organism>
<gene>
    <name evidence="6" type="ORF">GSLYS_00013580001</name>
</gene>
<keyword evidence="7" id="KW-1185">Reference proteome</keyword>
<feature type="transmembrane region" description="Helical" evidence="5">
    <location>
        <begin position="96"/>
        <end position="121"/>
    </location>
</feature>
<keyword evidence="3 5" id="KW-1133">Transmembrane helix</keyword>
<evidence type="ECO:0000313" key="7">
    <source>
        <dbReference type="Proteomes" id="UP001497497"/>
    </source>
</evidence>
<protein>
    <submittedName>
        <fullName evidence="6">Uncharacterized protein</fullName>
    </submittedName>
</protein>
<dbReference type="PANTHER" id="PTHR21284:SF12">
    <property type="entry name" value="EG:80H7.2 PROTEIN"/>
    <property type="match status" value="1"/>
</dbReference>
<dbReference type="Gene3D" id="1.20.140.150">
    <property type="match status" value="1"/>
</dbReference>
<feature type="transmembrane region" description="Helical" evidence="5">
    <location>
        <begin position="133"/>
        <end position="158"/>
    </location>
</feature>
<dbReference type="PANTHER" id="PTHR21284">
    <property type="entry name" value="EG:80H7.2 PROTEIN"/>
    <property type="match status" value="1"/>
</dbReference>
<comment type="caution">
    <text evidence="6">The sequence shown here is derived from an EMBL/GenBank/DDBJ whole genome shotgun (WGS) entry which is preliminary data.</text>
</comment>
<evidence type="ECO:0000256" key="1">
    <source>
        <dbReference type="ARBA" id="ARBA00004141"/>
    </source>
</evidence>
<dbReference type="Proteomes" id="UP001497497">
    <property type="component" value="Unassembled WGS sequence"/>
</dbReference>
<proteinExistence type="predicted"/>
<dbReference type="InterPro" id="IPR004031">
    <property type="entry name" value="PMP22/EMP/MP20/Claudin"/>
</dbReference>
<evidence type="ECO:0000256" key="4">
    <source>
        <dbReference type="ARBA" id="ARBA00023136"/>
    </source>
</evidence>
<keyword evidence="2 5" id="KW-0812">Transmembrane</keyword>
<dbReference type="Pfam" id="PF13903">
    <property type="entry name" value="Claudin_2"/>
    <property type="match status" value="1"/>
</dbReference>
<evidence type="ECO:0000256" key="3">
    <source>
        <dbReference type="ARBA" id="ARBA00022989"/>
    </source>
</evidence>
<dbReference type="GO" id="GO:0016020">
    <property type="term" value="C:membrane"/>
    <property type="evidence" value="ECO:0007669"/>
    <property type="project" value="UniProtKB-SubCell"/>
</dbReference>
<feature type="transmembrane region" description="Helical" evidence="5">
    <location>
        <begin position="12"/>
        <end position="34"/>
    </location>
</feature>
<evidence type="ECO:0000313" key="6">
    <source>
        <dbReference type="EMBL" id="CAL1539847.1"/>
    </source>
</evidence>
<accession>A0AAV2I1K4</accession>
<evidence type="ECO:0000256" key="5">
    <source>
        <dbReference type="SAM" id="Phobius"/>
    </source>
</evidence>
<feature type="transmembrane region" description="Helical" evidence="5">
    <location>
        <begin position="178"/>
        <end position="201"/>
    </location>
</feature>
<dbReference type="EMBL" id="CAXITT010000358">
    <property type="protein sequence ID" value="CAL1539847.1"/>
    <property type="molecule type" value="Genomic_DNA"/>
</dbReference>
<dbReference type="AlphaFoldDB" id="A0AAV2I1K4"/>